<evidence type="ECO:0000256" key="1">
    <source>
        <dbReference type="ARBA" id="ARBA00004236"/>
    </source>
</evidence>
<keyword evidence="11" id="KW-1185">Reference proteome</keyword>
<dbReference type="FunFam" id="1.25.40.10:FF:000016">
    <property type="entry name" value="probable serine/threonine-protein kinase At4g35230"/>
    <property type="match status" value="1"/>
</dbReference>
<dbReference type="Gene3D" id="1.25.40.10">
    <property type="entry name" value="Tetratricopeptide repeat domain"/>
    <property type="match status" value="1"/>
</dbReference>
<dbReference type="Pfam" id="PF25575">
    <property type="entry name" value="TPR_BSK1_C"/>
    <property type="match status" value="1"/>
</dbReference>
<evidence type="ECO:0000256" key="2">
    <source>
        <dbReference type="ARBA" id="ARBA00022475"/>
    </source>
</evidence>
<comment type="subcellular location">
    <subcellularLocation>
        <location evidence="1">Cell membrane</location>
    </subcellularLocation>
</comment>
<keyword evidence="8" id="KW-0472">Membrane</keyword>
<comment type="caution">
    <text evidence="10">The sequence shown here is derived from an EMBL/GenBank/DDBJ whole genome shotgun (WGS) entry which is preliminary data.</text>
</comment>
<dbReference type="InterPro" id="IPR011990">
    <property type="entry name" value="TPR-like_helical_dom_sf"/>
</dbReference>
<accession>A0A7J9EEM9</accession>
<evidence type="ECO:0000256" key="5">
    <source>
        <dbReference type="ARBA" id="ARBA00022741"/>
    </source>
</evidence>
<name>A0A7J9EEM9_9ROSI</name>
<organism evidence="10 11">
    <name type="scientific">Gossypium trilobum</name>
    <dbReference type="NCBI Taxonomy" id="34281"/>
    <lineage>
        <taxon>Eukaryota</taxon>
        <taxon>Viridiplantae</taxon>
        <taxon>Streptophyta</taxon>
        <taxon>Embryophyta</taxon>
        <taxon>Tracheophyta</taxon>
        <taxon>Spermatophyta</taxon>
        <taxon>Magnoliopsida</taxon>
        <taxon>eudicotyledons</taxon>
        <taxon>Gunneridae</taxon>
        <taxon>Pentapetalae</taxon>
        <taxon>rosids</taxon>
        <taxon>malvids</taxon>
        <taxon>Malvales</taxon>
        <taxon>Malvaceae</taxon>
        <taxon>Malvoideae</taxon>
        <taxon>Gossypium</taxon>
    </lineage>
</organism>
<dbReference type="EMBL" id="JABEZW010000007">
    <property type="protein sequence ID" value="MBA0771467.1"/>
    <property type="molecule type" value="Genomic_DNA"/>
</dbReference>
<keyword evidence="3" id="KW-0723">Serine/threonine-protein kinase</keyword>
<dbReference type="SUPFAM" id="SSF48452">
    <property type="entry name" value="TPR-like"/>
    <property type="match status" value="1"/>
</dbReference>
<evidence type="ECO:0000313" key="10">
    <source>
        <dbReference type="EMBL" id="MBA0771467.1"/>
    </source>
</evidence>
<dbReference type="PANTHER" id="PTHR45863:SF8">
    <property type="entry name" value="PROTEIN KINASE DOMAIN-CONTAINING PROTEIN"/>
    <property type="match status" value="1"/>
</dbReference>
<dbReference type="GO" id="GO:0004674">
    <property type="term" value="F:protein serine/threonine kinase activity"/>
    <property type="evidence" value="ECO:0007669"/>
    <property type="project" value="UniProtKB-KW"/>
</dbReference>
<dbReference type="InterPro" id="IPR045845">
    <property type="entry name" value="BSK"/>
</dbReference>
<dbReference type="PANTHER" id="PTHR45863">
    <property type="entry name" value="SERINE/THREONINE-PROTEIN KINASE BSK5"/>
    <property type="match status" value="1"/>
</dbReference>
<dbReference type="GO" id="GO:0009742">
    <property type="term" value="P:brassinosteroid mediated signaling pathway"/>
    <property type="evidence" value="ECO:0007669"/>
    <property type="project" value="InterPro"/>
</dbReference>
<evidence type="ECO:0000259" key="9">
    <source>
        <dbReference type="Pfam" id="PF25575"/>
    </source>
</evidence>
<gene>
    <name evidence="10" type="ORF">Gotri_019932</name>
</gene>
<dbReference type="AlphaFoldDB" id="A0A7J9EEM9"/>
<evidence type="ECO:0000256" key="8">
    <source>
        <dbReference type="ARBA" id="ARBA00023136"/>
    </source>
</evidence>
<sequence>MHTKSLATLKHQLLRNKLVSTARQCISKNANLSQLNLSMQEAYNEMQTPLVYQLPTGCIDAPVDGTILDVDKEIDGLLPVEVKEQRLSNLLLALMVDGCVAAMPFLKKIPTAVASHILMGLSKTPVVLPTMISPLGKACARMDLTAVHDILLKTGYKEEEGAENELSFQEWTQQVQDMLNTKKFGDIAFRDKDFKNAIDYYSKLVAMMSVPSGTVFVRRALSYLIIGQPELALRDAMQAQVCLPECPTAFYMQALALSKLGMETDAQDMLNDGASFEAKKQNGWRV</sequence>
<evidence type="ECO:0000256" key="7">
    <source>
        <dbReference type="ARBA" id="ARBA00022840"/>
    </source>
</evidence>
<dbReference type="GO" id="GO:0005524">
    <property type="term" value="F:ATP binding"/>
    <property type="evidence" value="ECO:0007669"/>
    <property type="project" value="UniProtKB-KW"/>
</dbReference>
<keyword evidence="5" id="KW-0547">Nucleotide-binding</keyword>
<protein>
    <recommendedName>
        <fullName evidence="9">Serine/threonine-protein kinase BSK1-like TPR repeats domain-containing protein</fullName>
    </recommendedName>
</protein>
<evidence type="ECO:0000313" key="11">
    <source>
        <dbReference type="Proteomes" id="UP000593568"/>
    </source>
</evidence>
<proteinExistence type="predicted"/>
<evidence type="ECO:0000256" key="3">
    <source>
        <dbReference type="ARBA" id="ARBA00022527"/>
    </source>
</evidence>
<keyword evidence="4" id="KW-0808">Transferase</keyword>
<reference evidence="10 11" key="1">
    <citation type="journal article" date="2019" name="Genome Biol. Evol.">
        <title>Insights into the evolution of the New World diploid cottons (Gossypium, subgenus Houzingenia) based on genome sequencing.</title>
        <authorList>
            <person name="Grover C.E."/>
            <person name="Arick M.A. 2nd"/>
            <person name="Thrash A."/>
            <person name="Conover J.L."/>
            <person name="Sanders W.S."/>
            <person name="Peterson D.G."/>
            <person name="Frelichowski J.E."/>
            <person name="Scheffler J.A."/>
            <person name="Scheffler B.E."/>
            <person name="Wendel J.F."/>
        </authorList>
    </citation>
    <scope>NUCLEOTIDE SEQUENCE [LARGE SCALE GENOMIC DNA]</scope>
    <source>
        <strain evidence="10">8</strain>
        <tissue evidence="10">Leaf</tissue>
    </source>
</reference>
<dbReference type="GO" id="GO:0005886">
    <property type="term" value="C:plasma membrane"/>
    <property type="evidence" value="ECO:0007669"/>
    <property type="project" value="UniProtKB-SubCell"/>
</dbReference>
<keyword evidence="2" id="KW-1003">Cell membrane</keyword>
<feature type="domain" description="Serine/threonine-protein kinase BSK1-like TPR repeats" evidence="9">
    <location>
        <begin position="137"/>
        <end position="254"/>
    </location>
</feature>
<keyword evidence="6" id="KW-0418">Kinase</keyword>
<evidence type="ECO:0000256" key="6">
    <source>
        <dbReference type="ARBA" id="ARBA00022777"/>
    </source>
</evidence>
<evidence type="ECO:0000256" key="4">
    <source>
        <dbReference type="ARBA" id="ARBA00022679"/>
    </source>
</evidence>
<dbReference type="Proteomes" id="UP000593568">
    <property type="component" value="Unassembled WGS sequence"/>
</dbReference>
<dbReference type="InterPro" id="IPR058209">
    <property type="entry name" value="TPR_BSK1_C"/>
</dbReference>
<keyword evidence="7" id="KW-0067">ATP-binding</keyword>